<sequence>MAFPSTSSVSYPRSLSPLRRCPGFLALLVAVLLFLSFQLVIHVPSIRLAVSLWLFSDHQT</sequence>
<evidence type="ECO:0000313" key="2">
    <source>
        <dbReference type="EnsemblPlants" id="OMERI10G05180.1"/>
    </source>
</evidence>
<organism evidence="2">
    <name type="scientific">Oryza meridionalis</name>
    <dbReference type="NCBI Taxonomy" id="40149"/>
    <lineage>
        <taxon>Eukaryota</taxon>
        <taxon>Viridiplantae</taxon>
        <taxon>Streptophyta</taxon>
        <taxon>Embryophyta</taxon>
        <taxon>Tracheophyta</taxon>
        <taxon>Spermatophyta</taxon>
        <taxon>Magnoliopsida</taxon>
        <taxon>Liliopsida</taxon>
        <taxon>Poales</taxon>
        <taxon>Poaceae</taxon>
        <taxon>BOP clade</taxon>
        <taxon>Oryzoideae</taxon>
        <taxon>Oryzeae</taxon>
        <taxon>Oryzinae</taxon>
        <taxon>Oryza</taxon>
    </lineage>
</organism>
<accession>A0A0E0EWZ0</accession>
<dbReference type="AlphaFoldDB" id="A0A0E0EWZ0"/>
<dbReference type="STRING" id="40149.A0A0E0EWZ0"/>
<feature type="transmembrane region" description="Helical" evidence="1">
    <location>
        <begin position="21"/>
        <end position="41"/>
    </location>
</feature>
<dbReference type="HOGENOM" id="CLU_2945620_0_0_1"/>
<reference evidence="2" key="2">
    <citation type="submission" date="2018-05" db="EMBL/GenBank/DDBJ databases">
        <title>OmerRS3 (Oryza meridionalis Reference Sequence Version 3).</title>
        <authorList>
            <person name="Zhang J."/>
            <person name="Kudrna D."/>
            <person name="Lee S."/>
            <person name="Talag J."/>
            <person name="Welchert J."/>
            <person name="Wing R.A."/>
        </authorList>
    </citation>
    <scope>NUCLEOTIDE SEQUENCE [LARGE SCALE GENOMIC DNA]</scope>
    <source>
        <strain evidence="2">cv. OR44</strain>
    </source>
</reference>
<name>A0A0E0EWZ0_9ORYZ</name>
<keyword evidence="1" id="KW-0472">Membrane</keyword>
<protein>
    <submittedName>
        <fullName evidence="2">Uncharacterized protein</fullName>
    </submittedName>
</protein>
<keyword evidence="1" id="KW-0812">Transmembrane</keyword>
<keyword evidence="1" id="KW-1133">Transmembrane helix</keyword>
<evidence type="ECO:0000256" key="1">
    <source>
        <dbReference type="SAM" id="Phobius"/>
    </source>
</evidence>
<proteinExistence type="predicted"/>
<keyword evidence="3" id="KW-1185">Reference proteome</keyword>
<reference evidence="2" key="1">
    <citation type="submission" date="2015-04" db="UniProtKB">
        <authorList>
            <consortium name="EnsemblPlants"/>
        </authorList>
    </citation>
    <scope>IDENTIFICATION</scope>
</reference>
<dbReference type="EnsemblPlants" id="OMERI10G05180.1">
    <property type="protein sequence ID" value="OMERI10G05180.1"/>
    <property type="gene ID" value="OMERI10G05180"/>
</dbReference>
<dbReference type="Gramene" id="OMERI10G05180.1">
    <property type="protein sequence ID" value="OMERI10G05180.1"/>
    <property type="gene ID" value="OMERI10G05180"/>
</dbReference>
<dbReference type="Proteomes" id="UP000008021">
    <property type="component" value="Chromosome 10"/>
</dbReference>
<evidence type="ECO:0000313" key="3">
    <source>
        <dbReference type="Proteomes" id="UP000008021"/>
    </source>
</evidence>